<accession>A0A8S3ZBA4</accession>
<keyword evidence="4" id="KW-0904">Protein phosphatase</keyword>
<dbReference type="InterPro" id="IPR022778">
    <property type="entry name" value="CDKN3"/>
</dbReference>
<evidence type="ECO:0000256" key="2">
    <source>
        <dbReference type="ARBA" id="ARBA00013064"/>
    </source>
</evidence>
<dbReference type="InterPro" id="IPR000387">
    <property type="entry name" value="Tyr_Pase_dom"/>
</dbReference>
<dbReference type="PROSITE" id="PS50054">
    <property type="entry name" value="TYR_PHOSPHATASE_DUAL"/>
    <property type="match status" value="1"/>
</dbReference>
<keyword evidence="3" id="KW-0378">Hydrolase</keyword>
<proteinExistence type="inferred from homology"/>
<feature type="domain" description="Tyrosine specific protein phosphatases" evidence="8">
    <location>
        <begin position="126"/>
        <end position="196"/>
    </location>
</feature>
<dbReference type="Proteomes" id="UP000678393">
    <property type="component" value="Unassembled WGS sequence"/>
</dbReference>
<evidence type="ECO:0000313" key="10">
    <source>
        <dbReference type="Proteomes" id="UP000678393"/>
    </source>
</evidence>
<reference evidence="9" key="1">
    <citation type="submission" date="2021-04" db="EMBL/GenBank/DDBJ databases">
        <authorList>
            <consortium name="Molecular Ecology Group"/>
        </authorList>
    </citation>
    <scope>NUCLEOTIDE SEQUENCE</scope>
</reference>
<evidence type="ECO:0000259" key="8">
    <source>
        <dbReference type="PROSITE" id="PS50056"/>
    </source>
</evidence>
<comment type="similarity">
    <text evidence="1">Belongs to the protein-tyrosine phosphatase family.</text>
</comment>
<dbReference type="InterPro" id="IPR050561">
    <property type="entry name" value="PTP"/>
</dbReference>
<dbReference type="GO" id="GO:0004725">
    <property type="term" value="F:protein tyrosine phosphatase activity"/>
    <property type="evidence" value="ECO:0007669"/>
    <property type="project" value="UniProtKB-EC"/>
</dbReference>
<evidence type="ECO:0000256" key="4">
    <source>
        <dbReference type="ARBA" id="ARBA00022912"/>
    </source>
</evidence>
<name>A0A8S3ZBA4_9EUPU</name>
<dbReference type="PIRSF" id="PIRSF037322">
    <property type="entry name" value="CDKN3"/>
    <property type="match status" value="1"/>
</dbReference>
<evidence type="ECO:0000256" key="5">
    <source>
        <dbReference type="PIRSR" id="PIRSR037322-1"/>
    </source>
</evidence>
<dbReference type="InterPro" id="IPR020422">
    <property type="entry name" value="TYR_PHOSPHATASE_DUAL_dom"/>
</dbReference>
<evidence type="ECO:0000256" key="1">
    <source>
        <dbReference type="ARBA" id="ARBA00009580"/>
    </source>
</evidence>
<dbReference type="SMART" id="SM00404">
    <property type="entry name" value="PTPc_motif"/>
    <property type="match status" value="1"/>
</dbReference>
<dbReference type="EC" id="3.1.3.48" evidence="2"/>
<dbReference type="EMBL" id="CAJHNH020002480">
    <property type="protein sequence ID" value="CAG5126847.1"/>
    <property type="molecule type" value="Genomic_DNA"/>
</dbReference>
<dbReference type="PROSITE" id="PS50056">
    <property type="entry name" value="TYR_PHOSPHATASE_2"/>
    <property type="match status" value="1"/>
</dbReference>
<keyword evidence="10" id="KW-1185">Reference proteome</keyword>
<dbReference type="CDD" id="cd14505">
    <property type="entry name" value="CDKN3-like"/>
    <property type="match status" value="1"/>
</dbReference>
<feature type="compositionally biased region" description="Polar residues" evidence="6">
    <location>
        <begin position="1"/>
        <end position="10"/>
    </location>
</feature>
<evidence type="ECO:0000259" key="7">
    <source>
        <dbReference type="PROSITE" id="PS50054"/>
    </source>
</evidence>
<organism evidence="9 10">
    <name type="scientific">Candidula unifasciata</name>
    <dbReference type="NCBI Taxonomy" id="100452"/>
    <lineage>
        <taxon>Eukaryota</taxon>
        <taxon>Metazoa</taxon>
        <taxon>Spiralia</taxon>
        <taxon>Lophotrochozoa</taxon>
        <taxon>Mollusca</taxon>
        <taxon>Gastropoda</taxon>
        <taxon>Heterobranchia</taxon>
        <taxon>Euthyneura</taxon>
        <taxon>Panpulmonata</taxon>
        <taxon>Eupulmonata</taxon>
        <taxon>Stylommatophora</taxon>
        <taxon>Helicina</taxon>
        <taxon>Helicoidea</taxon>
        <taxon>Geomitridae</taxon>
        <taxon>Candidula</taxon>
    </lineage>
</organism>
<evidence type="ECO:0000313" key="9">
    <source>
        <dbReference type="EMBL" id="CAG5126847.1"/>
    </source>
</evidence>
<feature type="domain" description="Tyrosine-protein phosphatase" evidence="7">
    <location>
        <begin position="53"/>
        <end position="210"/>
    </location>
</feature>
<dbReference type="SUPFAM" id="SSF52799">
    <property type="entry name" value="(Phosphotyrosine protein) phosphatases II"/>
    <property type="match status" value="1"/>
</dbReference>
<evidence type="ECO:0000256" key="6">
    <source>
        <dbReference type="SAM" id="MobiDB-lite"/>
    </source>
</evidence>
<dbReference type="Gene3D" id="3.90.190.10">
    <property type="entry name" value="Protein tyrosine phosphatase superfamily"/>
    <property type="match status" value="1"/>
</dbReference>
<dbReference type="InterPro" id="IPR008425">
    <property type="entry name" value="CDK_inhib_3"/>
</dbReference>
<comment type="caution">
    <text evidence="9">The sequence shown here is derived from an EMBL/GenBank/DDBJ whole genome shotgun (WGS) entry which is preliminary data.</text>
</comment>
<feature type="region of interest" description="Disordered" evidence="6">
    <location>
        <begin position="1"/>
        <end position="27"/>
    </location>
</feature>
<dbReference type="OrthoDB" id="19045at2759"/>
<protein>
    <recommendedName>
        <fullName evidence="2">protein-tyrosine-phosphatase</fullName>
        <ecNumber evidence="2">3.1.3.48</ecNumber>
    </recommendedName>
</protein>
<dbReference type="AlphaFoldDB" id="A0A8S3ZBA4"/>
<dbReference type="InterPro" id="IPR029021">
    <property type="entry name" value="Prot-tyrosine_phosphatase-like"/>
</dbReference>
<gene>
    <name evidence="9" type="ORF">CUNI_LOCUS12405</name>
</gene>
<dbReference type="Pfam" id="PF05706">
    <property type="entry name" value="CDKN3"/>
    <property type="match status" value="1"/>
</dbReference>
<evidence type="ECO:0000256" key="3">
    <source>
        <dbReference type="ARBA" id="ARBA00022801"/>
    </source>
</evidence>
<sequence>MAYMSSQENPGSVLESSLDQSDSDQEDAENLDLSPFTIDWLDLDFVGCPKSLGICALPGCRFKSTWRSLLHDLQCLKQAGVEDVFCLCTRGEFHLYRCQDLLEKYSEHEITVHHYPVNDGQVPPMEDLMKIIEDLRVCLMMGKRTVVHCFGGLGRSCVVVACTMMAMDETLRPEDVFKKLRDLRGAGAIQTVKQYNFVNEFHELQNRFNTDRSADDRSASR</sequence>
<dbReference type="InterPro" id="IPR003595">
    <property type="entry name" value="Tyr_Pase_cat"/>
</dbReference>
<feature type="active site" description="Phosphocysteine intermediate" evidence="5">
    <location>
        <position position="149"/>
    </location>
</feature>
<dbReference type="PANTHER" id="PTHR23339">
    <property type="entry name" value="TYROSINE SPECIFIC PROTEIN PHOSPHATASE AND DUAL SPECIFICITY PROTEIN PHOSPHATASE"/>
    <property type="match status" value="1"/>
</dbReference>
<dbReference type="FunFam" id="3.90.190.10:FF:000157">
    <property type="entry name" value="Protein-tyrosine phosphatase"/>
    <property type="match status" value="1"/>
</dbReference>